<gene>
    <name evidence="2" type="ORF">UFOVP777_22</name>
</gene>
<dbReference type="EMBL" id="LR796723">
    <property type="protein sequence ID" value="CAB4162113.1"/>
    <property type="molecule type" value="Genomic_DNA"/>
</dbReference>
<keyword evidence="1" id="KW-0472">Membrane</keyword>
<evidence type="ECO:0000313" key="2">
    <source>
        <dbReference type="EMBL" id="CAB4162113.1"/>
    </source>
</evidence>
<accession>A0A6J5NT31</accession>
<keyword evidence="1" id="KW-1133">Transmembrane helix</keyword>
<protein>
    <submittedName>
        <fullName evidence="2">Uncharacterized protein</fullName>
    </submittedName>
</protein>
<sequence>MDTQQLHNYIELVGVIVTVASGLSAVFGWHKADGWLGKLGRAIDVLAINTKHAKNARK</sequence>
<organism evidence="2">
    <name type="scientific">uncultured Caudovirales phage</name>
    <dbReference type="NCBI Taxonomy" id="2100421"/>
    <lineage>
        <taxon>Viruses</taxon>
        <taxon>Duplodnaviria</taxon>
        <taxon>Heunggongvirae</taxon>
        <taxon>Uroviricota</taxon>
        <taxon>Caudoviricetes</taxon>
        <taxon>Peduoviridae</taxon>
        <taxon>Maltschvirus</taxon>
        <taxon>Maltschvirus maltsch</taxon>
    </lineage>
</organism>
<reference evidence="2" key="1">
    <citation type="submission" date="2020-04" db="EMBL/GenBank/DDBJ databases">
        <authorList>
            <person name="Chiriac C."/>
            <person name="Salcher M."/>
            <person name="Ghai R."/>
            <person name="Kavagutti S V."/>
        </authorList>
    </citation>
    <scope>NUCLEOTIDE SEQUENCE</scope>
</reference>
<evidence type="ECO:0000256" key="1">
    <source>
        <dbReference type="SAM" id="Phobius"/>
    </source>
</evidence>
<name>A0A6J5NT31_9CAUD</name>
<feature type="transmembrane region" description="Helical" evidence="1">
    <location>
        <begin position="12"/>
        <end position="30"/>
    </location>
</feature>
<proteinExistence type="predicted"/>
<keyword evidence="1" id="KW-0812">Transmembrane</keyword>